<name>A0A8B9S2E7_APTOW</name>
<sequence length="83" mass="8983">MPSTKSLPAGLPLRPASQQGAVPAGCPEGSQLNRTFSCDCSSISAFSMPSNPESFLKHIQKHQKGTYCTTSRQFSYLLLHVRA</sequence>
<evidence type="ECO:0000256" key="1">
    <source>
        <dbReference type="SAM" id="MobiDB-lite"/>
    </source>
</evidence>
<dbReference type="AlphaFoldDB" id="A0A8B9S2E7"/>
<reference evidence="2" key="1">
    <citation type="submission" date="2025-08" db="UniProtKB">
        <authorList>
            <consortium name="Ensembl"/>
        </authorList>
    </citation>
    <scope>IDENTIFICATION</scope>
</reference>
<protein>
    <submittedName>
        <fullName evidence="2">Uncharacterized protein</fullName>
    </submittedName>
</protein>
<feature type="region of interest" description="Disordered" evidence="1">
    <location>
        <begin position="1"/>
        <end position="25"/>
    </location>
</feature>
<accession>A0A8B9S2E7</accession>
<dbReference type="Ensembl" id="ENSAOWT00000001678.1">
    <property type="protein sequence ID" value="ENSAOWP00000001484.1"/>
    <property type="gene ID" value="ENSAOWG00000001061.1"/>
</dbReference>
<dbReference type="Proteomes" id="UP000694424">
    <property type="component" value="Unplaced"/>
</dbReference>
<keyword evidence="3" id="KW-1185">Reference proteome</keyword>
<evidence type="ECO:0000313" key="3">
    <source>
        <dbReference type="Proteomes" id="UP000694424"/>
    </source>
</evidence>
<reference evidence="2" key="2">
    <citation type="submission" date="2025-09" db="UniProtKB">
        <authorList>
            <consortium name="Ensembl"/>
        </authorList>
    </citation>
    <scope>IDENTIFICATION</scope>
</reference>
<evidence type="ECO:0000313" key="2">
    <source>
        <dbReference type="Ensembl" id="ENSAOWP00000001484.1"/>
    </source>
</evidence>
<organism evidence="2 3">
    <name type="scientific">Apteryx owenii</name>
    <name type="common">Little spotted kiwi</name>
    <dbReference type="NCBI Taxonomy" id="8824"/>
    <lineage>
        <taxon>Eukaryota</taxon>
        <taxon>Metazoa</taxon>
        <taxon>Chordata</taxon>
        <taxon>Craniata</taxon>
        <taxon>Vertebrata</taxon>
        <taxon>Euteleostomi</taxon>
        <taxon>Archelosauria</taxon>
        <taxon>Archosauria</taxon>
        <taxon>Dinosauria</taxon>
        <taxon>Saurischia</taxon>
        <taxon>Theropoda</taxon>
        <taxon>Coelurosauria</taxon>
        <taxon>Aves</taxon>
        <taxon>Palaeognathae</taxon>
        <taxon>Apterygiformes</taxon>
        <taxon>Apterygidae</taxon>
        <taxon>Apteryx</taxon>
    </lineage>
</organism>
<proteinExistence type="predicted"/>